<reference evidence="1 2" key="1">
    <citation type="journal article" date="2015" name="Genome Announc.">
        <title>Expanding the biotechnology potential of lactobacilli through comparative genomics of 213 strains and associated genera.</title>
        <authorList>
            <person name="Sun Z."/>
            <person name="Harris H.M."/>
            <person name="McCann A."/>
            <person name="Guo C."/>
            <person name="Argimon S."/>
            <person name="Zhang W."/>
            <person name="Yang X."/>
            <person name="Jeffery I.B."/>
            <person name="Cooney J.C."/>
            <person name="Kagawa T.F."/>
            <person name="Liu W."/>
            <person name="Song Y."/>
            <person name="Salvetti E."/>
            <person name="Wrobel A."/>
            <person name="Rasinkangas P."/>
            <person name="Parkhill J."/>
            <person name="Rea M.C."/>
            <person name="O'Sullivan O."/>
            <person name="Ritari J."/>
            <person name="Douillard F.P."/>
            <person name="Paul Ross R."/>
            <person name="Yang R."/>
            <person name="Briner A.E."/>
            <person name="Felis G.E."/>
            <person name="de Vos W.M."/>
            <person name="Barrangou R."/>
            <person name="Klaenhammer T.R."/>
            <person name="Caufield P.W."/>
            <person name="Cui Y."/>
            <person name="Zhang H."/>
            <person name="O'Toole P.W."/>
        </authorList>
    </citation>
    <scope>NUCLEOTIDE SEQUENCE [LARGE SCALE GENOMIC DNA]</scope>
    <source>
        <strain evidence="1 2">DSM 20001</strain>
    </source>
</reference>
<dbReference type="Proteomes" id="UP000051181">
    <property type="component" value="Unassembled WGS sequence"/>
</dbReference>
<gene>
    <name evidence="1" type="ORF">FD22_GL000548</name>
</gene>
<evidence type="ECO:0000313" key="2">
    <source>
        <dbReference type="Proteomes" id="UP000051181"/>
    </source>
</evidence>
<evidence type="ECO:0000313" key="1">
    <source>
        <dbReference type="EMBL" id="KRK18473.1"/>
    </source>
</evidence>
<dbReference type="AlphaFoldDB" id="A0A0R1F9U4"/>
<comment type="caution">
    <text evidence="1">The sequence shown here is derived from an EMBL/GenBank/DDBJ whole genome shotgun (WGS) entry which is preliminary data.</text>
</comment>
<name>A0A0R1F9U4_9LACO</name>
<sequence>MGYMLKPKVPTAIKQNAQVNRTHDPENIHRMLTRTNIQIDGHLYPRKLGKFGVFFARLWMISNGKNHNVTLDFQPTQIDLYTDQAEQFGSIFPGYINGIQLGVLRSSSPGIGNPLTNMNFWLFLLFSTTNHDFYCVNQDIRVVPAVIKWATNNQVTYEDPFGLEQRLQAAPTYQKLLEMIATDYNELAAKNQYPTLVSDLAAIYWE</sequence>
<organism evidence="1 2">
    <name type="scientific">Loigolactobacillus coryniformis subsp. coryniformis KCTC 3167 = DSM 20001</name>
    <dbReference type="NCBI Taxonomy" id="913848"/>
    <lineage>
        <taxon>Bacteria</taxon>
        <taxon>Bacillati</taxon>
        <taxon>Bacillota</taxon>
        <taxon>Bacilli</taxon>
        <taxon>Lactobacillales</taxon>
        <taxon>Lactobacillaceae</taxon>
        <taxon>Loigolactobacillus</taxon>
    </lineage>
</organism>
<protein>
    <submittedName>
        <fullName evidence="1">Uncharacterized protein</fullName>
    </submittedName>
</protein>
<dbReference type="eggNOG" id="ENOG5032IGN">
    <property type="taxonomic scope" value="Bacteria"/>
</dbReference>
<accession>A0A0R1F9U4</accession>
<dbReference type="EMBL" id="AZCN01000015">
    <property type="protein sequence ID" value="KRK18473.1"/>
    <property type="molecule type" value="Genomic_DNA"/>
</dbReference>
<dbReference type="PATRIC" id="fig|913848.6.peg.562"/>
<proteinExistence type="predicted"/>